<feature type="non-terminal residue" evidence="2">
    <location>
        <position position="1"/>
    </location>
</feature>
<proteinExistence type="predicted"/>
<dbReference type="EMBL" id="BARU01031097">
    <property type="protein sequence ID" value="GAH70802.1"/>
    <property type="molecule type" value="Genomic_DNA"/>
</dbReference>
<accession>X1HMT6</accession>
<organism evidence="2">
    <name type="scientific">marine sediment metagenome</name>
    <dbReference type="NCBI Taxonomy" id="412755"/>
    <lineage>
        <taxon>unclassified sequences</taxon>
        <taxon>metagenomes</taxon>
        <taxon>ecological metagenomes</taxon>
    </lineage>
</organism>
<sequence length="231" mass="26396">ETVKMSVKKILMWVGVLGWLFSSTAAFSQTEEEVQSMEVFQQVIQLVMENNPILKSQRNLVNTIEQMPEPGAGFINLEELQSKSRRVGEEGLGTPLLSLSEVIQVETFVQTKLDREKTLAEAKQTYENLKQTLISNIMTKITQMEKLRNKTANLEELKSFFETRRESLEKQVKAGIKQPSTLFDLTEQLMQTSLEMKNAARERQILKLETTISLGGTKWEELLDLLNKGVR</sequence>
<name>X1HMT6_9ZZZZ</name>
<evidence type="ECO:0000313" key="2">
    <source>
        <dbReference type="EMBL" id="GAH70802.1"/>
    </source>
</evidence>
<dbReference type="AlphaFoldDB" id="X1HMT6"/>
<evidence type="ECO:0000256" key="1">
    <source>
        <dbReference type="SAM" id="Coils"/>
    </source>
</evidence>
<feature type="coiled-coil region" evidence="1">
    <location>
        <begin position="112"/>
        <end position="209"/>
    </location>
</feature>
<protein>
    <submittedName>
        <fullName evidence="2">Uncharacterized protein</fullName>
    </submittedName>
</protein>
<gene>
    <name evidence="2" type="ORF">S03H2_49235</name>
</gene>
<dbReference type="SUPFAM" id="SSF56954">
    <property type="entry name" value="Outer membrane efflux proteins (OEP)"/>
    <property type="match status" value="1"/>
</dbReference>
<reference evidence="2" key="1">
    <citation type="journal article" date="2014" name="Front. Microbiol.">
        <title>High frequency of phylogenetically diverse reductive dehalogenase-homologous genes in deep subseafloor sedimentary metagenomes.</title>
        <authorList>
            <person name="Kawai M."/>
            <person name="Futagami T."/>
            <person name="Toyoda A."/>
            <person name="Takaki Y."/>
            <person name="Nishi S."/>
            <person name="Hori S."/>
            <person name="Arai W."/>
            <person name="Tsubouchi T."/>
            <person name="Morono Y."/>
            <person name="Uchiyama I."/>
            <person name="Ito T."/>
            <person name="Fujiyama A."/>
            <person name="Inagaki F."/>
            <person name="Takami H."/>
        </authorList>
    </citation>
    <scope>NUCLEOTIDE SEQUENCE</scope>
    <source>
        <strain evidence="2">Expedition CK06-06</strain>
    </source>
</reference>
<comment type="caution">
    <text evidence="2">The sequence shown here is derived from an EMBL/GenBank/DDBJ whole genome shotgun (WGS) entry which is preliminary data.</text>
</comment>
<keyword evidence="1" id="KW-0175">Coiled coil</keyword>